<dbReference type="Proteomes" id="UP000002432">
    <property type="component" value="Chromosome"/>
</dbReference>
<keyword evidence="1" id="KW-0472">Membrane</keyword>
<feature type="transmembrane region" description="Helical" evidence="1">
    <location>
        <begin position="384"/>
        <end position="405"/>
    </location>
</feature>
<protein>
    <submittedName>
        <fullName evidence="2">Uncharacterized protein</fullName>
    </submittedName>
</protein>
<sequence length="422" mass="46520">MIPWKNRIVLLTVALLSISLPIFLMTGYTALYWAWLRANLNAALPYLPWARNFGMIAVLAAAAALAILFSSKTFPISPKIRLVLSLLSTAAIGFFAEFRNEGKFYFKTRVHVFGPGTWIHDGLNHVGSSAGDAIYRIEYSHWNDFLMGPAIVSVLFVLVFAKIYNASQNQGPVGLSPSSSDDLDHALRFARILMNVGLFWFFLQAWGEKAGYWRNPHSNDEIDLPFEFAGTMLGFWMARTLTKPFGKEPEKFRSTFLIDFVSSGAIGLLYTLIVGPLTESVAGSVAHALYPVVPGSLDAHEYTPLQQHLRPLELLLLAAAMWWGLNRAARHEDLQSISGDYEPSTEVENRWSVPMTIAKALAIVTAYLLILAAILSLMEPQGVLWTLTAIGAAFGAGTAALLLIWHAARQGFTTALGNKSSR</sequence>
<feature type="transmembrane region" description="Helical" evidence="1">
    <location>
        <begin position="145"/>
        <end position="165"/>
    </location>
</feature>
<feature type="transmembrane region" description="Helical" evidence="1">
    <location>
        <begin position="360"/>
        <end position="378"/>
    </location>
</feature>
<name>Q1IJK4_KORVE</name>
<feature type="transmembrane region" description="Helical" evidence="1">
    <location>
        <begin position="9"/>
        <end position="33"/>
    </location>
</feature>
<evidence type="ECO:0000313" key="2">
    <source>
        <dbReference type="EMBL" id="ABF42946.1"/>
    </source>
</evidence>
<proteinExistence type="predicted"/>
<dbReference type="HOGENOM" id="CLU_650168_0_0_0"/>
<reference evidence="2 3" key="1">
    <citation type="journal article" date="2009" name="Appl. Environ. Microbiol.">
        <title>Three genomes from the phylum Acidobacteria provide insight into the lifestyles of these microorganisms in soils.</title>
        <authorList>
            <person name="Ward N.L."/>
            <person name="Challacombe J.F."/>
            <person name="Janssen P.H."/>
            <person name="Henrissat B."/>
            <person name="Coutinho P.M."/>
            <person name="Wu M."/>
            <person name="Xie G."/>
            <person name="Haft D.H."/>
            <person name="Sait M."/>
            <person name="Badger J."/>
            <person name="Barabote R.D."/>
            <person name="Bradley B."/>
            <person name="Brettin T.S."/>
            <person name="Brinkac L.M."/>
            <person name="Bruce D."/>
            <person name="Creasy T."/>
            <person name="Daugherty S.C."/>
            <person name="Davidsen T.M."/>
            <person name="DeBoy R.T."/>
            <person name="Detter J.C."/>
            <person name="Dodson R.J."/>
            <person name="Durkin A.S."/>
            <person name="Ganapathy A."/>
            <person name="Gwinn-Giglio M."/>
            <person name="Han C.S."/>
            <person name="Khouri H."/>
            <person name="Kiss H."/>
            <person name="Kothari S.P."/>
            <person name="Madupu R."/>
            <person name="Nelson K.E."/>
            <person name="Nelson W.C."/>
            <person name="Paulsen I."/>
            <person name="Penn K."/>
            <person name="Ren Q."/>
            <person name="Rosovitz M.J."/>
            <person name="Selengut J.D."/>
            <person name="Shrivastava S."/>
            <person name="Sullivan S.A."/>
            <person name="Tapia R."/>
            <person name="Thompson L.S."/>
            <person name="Watkins K.L."/>
            <person name="Yang Q."/>
            <person name="Yu C."/>
            <person name="Zafar N."/>
            <person name="Zhou L."/>
            <person name="Kuske C.R."/>
        </authorList>
    </citation>
    <scope>NUCLEOTIDE SEQUENCE [LARGE SCALE GENOMIC DNA]</scope>
    <source>
        <strain evidence="2 3">Ellin345</strain>
    </source>
</reference>
<feature type="transmembrane region" description="Helical" evidence="1">
    <location>
        <begin position="186"/>
        <end position="206"/>
    </location>
</feature>
<organism evidence="2 3">
    <name type="scientific">Koribacter versatilis (strain Ellin345)</name>
    <dbReference type="NCBI Taxonomy" id="204669"/>
    <lineage>
        <taxon>Bacteria</taxon>
        <taxon>Pseudomonadati</taxon>
        <taxon>Acidobacteriota</taxon>
        <taxon>Terriglobia</taxon>
        <taxon>Terriglobales</taxon>
        <taxon>Candidatus Korobacteraceae</taxon>
        <taxon>Candidatus Korobacter</taxon>
    </lineage>
</organism>
<dbReference type="KEGG" id="aba:Acid345_3946"/>
<dbReference type="AlphaFoldDB" id="Q1IJK4"/>
<gene>
    <name evidence="2" type="ordered locus">Acid345_3946</name>
</gene>
<dbReference type="EnsemblBacteria" id="ABF42946">
    <property type="protein sequence ID" value="ABF42946"/>
    <property type="gene ID" value="Acid345_3946"/>
</dbReference>
<feature type="transmembrane region" description="Helical" evidence="1">
    <location>
        <begin position="53"/>
        <end position="70"/>
    </location>
</feature>
<accession>Q1IJK4</accession>
<evidence type="ECO:0000256" key="1">
    <source>
        <dbReference type="SAM" id="Phobius"/>
    </source>
</evidence>
<dbReference type="RefSeq" id="WP_011524745.1">
    <property type="nucleotide sequence ID" value="NC_008009.1"/>
</dbReference>
<feature type="transmembrane region" description="Helical" evidence="1">
    <location>
        <begin position="82"/>
        <end position="98"/>
    </location>
</feature>
<feature type="transmembrane region" description="Helical" evidence="1">
    <location>
        <begin position="254"/>
        <end position="273"/>
    </location>
</feature>
<dbReference type="EMBL" id="CP000360">
    <property type="protein sequence ID" value="ABF42946.1"/>
    <property type="molecule type" value="Genomic_DNA"/>
</dbReference>
<keyword evidence="1" id="KW-1133">Transmembrane helix</keyword>
<evidence type="ECO:0000313" key="3">
    <source>
        <dbReference type="Proteomes" id="UP000002432"/>
    </source>
</evidence>
<keyword evidence="3" id="KW-1185">Reference proteome</keyword>
<keyword evidence="1" id="KW-0812">Transmembrane</keyword>